<evidence type="ECO:0000256" key="9">
    <source>
        <dbReference type="SAM" id="Phobius"/>
    </source>
</evidence>
<reference evidence="11" key="1">
    <citation type="journal article" date="2017" name="bioRxiv">
        <title>Comparative analysis of the genomes of Stylophora pistillata and Acropora digitifera provides evidence for extensive differences between species of corals.</title>
        <authorList>
            <person name="Voolstra C.R."/>
            <person name="Li Y."/>
            <person name="Liew Y.J."/>
            <person name="Baumgarten S."/>
            <person name="Zoccola D."/>
            <person name="Flot J.-F."/>
            <person name="Tambutte S."/>
            <person name="Allemand D."/>
            <person name="Aranda M."/>
        </authorList>
    </citation>
    <scope>NUCLEOTIDE SEQUENCE [LARGE SCALE GENOMIC DNA]</scope>
</reference>
<comment type="similarity">
    <text evidence="7 8">Belongs to the MPDU1 (TC 2.A.43.3) family.</text>
</comment>
<keyword evidence="4" id="KW-0677">Repeat</keyword>
<feature type="transmembrane region" description="Helical" evidence="9">
    <location>
        <begin position="213"/>
        <end position="232"/>
    </location>
</feature>
<dbReference type="FunFam" id="1.20.1280.290:FF:000006">
    <property type="entry name" value="mannose-P-dolichol utilization defect 1 protein"/>
    <property type="match status" value="1"/>
</dbReference>
<feature type="transmembrane region" description="Helical" evidence="9">
    <location>
        <begin position="180"/>
        <end position="201"/>
    </location>
</feature>
<dbReference type="PANTHER" id="PTHR12226">
    <property type="entry name" value="MANNOSE-P-DOLICHOL UTILIZATION DEFECT 1 LEC35 -RELATED"/>
    <property type="match status" value="1"/>
</dbReference>
<evidence type="ECO:0000256" key="1">
    <source>
        <dbReference type="ARBA" id="ARBA00004141"/>
    </source>
</evidence>
<keyword evidence="11" id="KW-1185">Reference proteome</keyword>
<comment type="subcellular location">
    <subcellularLocation>
        <location evidence="1 8">Membrane</location>
        <topology evidence="1 8">Multi-pass membrane protein</topology>
    </subcellularLocation>
</comment>
<accession>A0A2B4S5A2</accession>
<feature type="transmembrane region" description="Helical" evidence="9">
    <location>
        <begin position="154"/>
        <end position="174"/>
    </location>
</feature>
<dbReference type="AlphaFoldDB" id="A0A2B4S5A2"/>
<dbReference type="Proteomes" id="UP000225706">
    <property type="component" value="Unassembled WGS sequence"/>
</dbReference>
<evidence type="ECO:0000313" key="10">
    <source>
        <dbReference type="EMBL" id="PFX25874.1"/>
    </source>
</evidence>
<evidence type="ECO:0000313" key="11">
    <source>
        <dbReference type="Proteomes" id="UP000225706"/>
    </source>
</evidence>
<protein>
    <recommendedName>
        <fullName evidence="8">Mannose-P-dolichol utilization defect 1 protein homolog</fullName>
    </recommendedName>
</protein>
<feature type="transmembrane region" description="Helical" evidence="9">
    <location>
        <begin position="126"/>
        <end position="147"/>
    </location>
</feature>
<evidence type="ECO:0000256" key="2">
    <source>
        <dbReference type="ARBA" id="ARBA00022448"/>
    </source>
</evidence>
<dbReference type="Pfam" id="PF04193">
    <property type="entry name" value="PQ-loop"/>
    <property type="match status" value="2"/>
</dbReference>
<evidence type="ECO:0000256" key="3">
    <source>
        <dbReference type="ARBA" id="ARBA00022692"/>
    </source>
</evidence>
<dbReference type="GO" id="GO:0016020">
    <property type="term" value="C:membrane"/>
    <property type="evidence" value="ECO:0007669"/>
    <property type="project" value="UniProtKB-SubCell"/>
</dbReference>
<proteinExistence type="inferred from homology"/>
<comment type="caution">
    <text evidence="10">The sequence shown here is derived from an EMBL/GenBank/DDBJ whole genome shotgun (WGS) entry which is preliminary data.</text>
</comment>
<keyword evidence="2" id="KW-0813">Transport</keyword>
<dbReference type="EMBL" id="LSMT01000140">
    <property type="protein sequence ID" value="PFX25874.1"/>
    <property type="molecule type" value="Genomic_DNA"/>
</dbReference>
<evidence type="ECO:0000256" key="7">
    <source>
        <dbReference type="ARBA" id="ARBA00038475"/>
    </source>
</evidence>
<feature type="transmembrane region" description="Helical" evidence="9">
    <location>
        <begin position="238"/>
        <end position="261"/>
    </location>
</feature>
<dbReference type="SMART" id="SM00679">
    <property type="entry name" value="CTNS"/>
    <property type="match status" value="2"/>
</dbReference>
<evidence type="ECO:0000256" key="4">
    <source>
        <dbReference type="ARBA" id="ARBA00022737"/>
    </source>
</evidence>
<keyword evidence="3 8" id="KW-0812">Transmembrane</keyword>
<gene>
    <name evidence="10" type="primary">Mpdu1</name>
    <name evidence="10" type="ORF">AWC38_SpisGene9499</name>
</gene>
<feature type="transmembrane region" description="Helical" evidence="9">
    <location>
        <begin position="100"/>
        <end position="120"/>
    </location>
</feature>
<keyword evidence="5 8" id="KW-1133">Transmembrane helix</keyword>
<dbReference type="PIRSF" id="PIRSF023381">
    <property type="entry name" value="MannP-dilichol_defect-1p"/>
    <property type="match status" value="1"/>
</dbReference>
<dbReference type="InterPro" id="IPR016817">
    <property type="entry name" value="MannP-dilichol_defect-1"/>
</dbReference>
<evidence type="ECO:0000256" key="5">
    <source>
        <dbReference type="ARBA" id="ARBA00022989"/>
    </source>
</evidence>
<evidence type="ECO:0000256" key="8">
    <source>
        <dbReference type="PIRNR" id="PIRNR023381"/>
    </source>
</evidence>
<sequence>MIPNPTTLRDSSVILTRRIYFGFDVDSKMAVGEFFFTPLVLFIVPKYCHDEFFINFNFFHAACLKIAISKCLGYGIVVGSAMIKIPQIIKVVQASSVEGLSLLAFVLELVALTANATYSYAKAFPFSAWGESFFMSIQGCLLILMYFYYTSQPLAAIIFPVLYGGIVYVLASGLTPMSVLTQFVSLNILFLATSRLIQIVANFRNGHTGQLSFIMVLLLFLGAVARIFTTIQETGDKVLLMTFLVSATLNATLTFQVLYYWSVKPDLKKKEA</sequence>
<keyword evidence="6 8" id="KW-0472">Membrane</keyword>
<dbReference type="STRING" id="50429.A0A2B4S5A2"/>
<dbReference type="PANTHER" id="PTHR12226:SF2">
    <property type="entry name" value="MANNOSE-P-DOLICHOL UTILIZATION DEFECT 1 PROTEIN"/>
    <property type="match status" value="1"/>
</dbReference>
<dbReference type="Gene3D" id="1.20.1280.290">
    <property type="match status" value="2"/>
</dbReference>
<organism evidence="10 11">
    <name type="scientific">Stylophora pistillata</name>
    <name type="common">Smooth cauliflower coral</name>
    <dbReference type="NCBI Taxonomy" id="50429"/>
    <lineage>
        <taxon>Eukaryota</taxon>
        <taxon>Metazoa</taxon>
        <taxon>Cnidaria</taxon>
        <taxon>Anthozoa</taxon>
        <taxon>Hexacorallia</taxon>
        <taxon>Scleractinia</taxon>
        <taxon>Astrocoeniina</taxon>
        <taxon>Pocilloporidae</taxon>
        <taxon>Stylophora</taxon>
    </lineage>
</organism>
<dbReference type="OrthoDB" id="271506at2759"/>
<evidence type="ECO:0000256" key="6">
    <source>
        <dbReference type="ARBA" id="ARBA00023136"/>
    </source>
</evidence>
<dbReference type="InterPro" id="IPR006603">
    <property type="entry name" value="PQ-loop_rpt"/>
</dbReference>
<name>A0A2B4S5A2_STYPI</name>